<evidence type="ECO:0000313" key="17">
    <source>
        <dbReference type="Proteomes" id="UP000638313"/>
    </source>
</evidence>
<dbReference type="PANTHER" id="PTHR43775:SF51">
    <property type="entry name" value="INACTIVE PHENOLPHTHIOCEROL SYNTHESIS POLYKETIDE SYNTHASE TYPE I PKS1-RELATED"/>
    <property type="match status" value="1"/>
</dbReference>
<comment type="caution">
    <text evidence="10">Lacks conserved residue(s) required for the propagation of feature annotation.</text>
</comment>
<dbReference type="SUPFAM" id="SSF47336">
    <property type="entry name" value="ACP-like"/>
    <property type="match status" value="4"/>
</dbReference>
<evidence type="ECO:0000259" key="14">
    <source>
        <dbReference type="PROSITE" id="PS52004"/>
    </source>
</evidence>
<dbReference type="Gene3D" id="1.10.1200.10">
    <property type="entry name" value="ACP-like"/>
    <property type="match status" value="4"/>
</dbReference>
<feature type="active site" description="Proton acceptor; for dehydratase activity" evidence="10">
    <location>
        <position position="968"/>
    </location>
</feature>
<evidence type="ECO:0000256" key="4">
    <source>
        <dbReference type="ARBA" id="ARBA00022553"/>
    </source>
</evidence>
<dbReference type="Pfam" id="PF18369">
    <property type="entry name" value="PKS_DE"/>
    <property type="match status" value="1"/>
</dbReference>
<evidence type="ECO:0000256" key="12">
    <source>
        <dbReference type="SAM" id="MobiDB-lite"/>
    </source>
</evidence>
<dbReference type="Pfam" id="PF08659">
    <property type="entry name" value="KR"/>
    <property type="match status" value="4"/>
</dbReference>
<dbReference type="FunFam" id="1.10.1200.10:FF:000007">
    <property type="entry name" value="Probable polyketide synthase pks17"/>
    <property type="match status" value="4"/>
</dbReference>
<dbReference type="InterPro" id="IPR049552">
    <property type="entry name" value="PKS_DH_N"/>
</dbReference>
<protein>
    <submittedName>
        <fullName evidence="16">Uncharacterized protein</fullName>
    </submittedName>
</protein>
<dbReference type="SMART" id="SM00822">
    <property type="entry name" value="PKS_KR"/>
    <property type="match status" value="4"/>
</dbReference>
<dbReference type="InterPro" id="IPR014031">
    <property type="entry name" value="Ketoacyl_synth_C"/>
</dbReference>
<dbReference type="GO" id="GO:0031177">
    <property type="term" value="F:phosphopantetheine binding"/>
    <property type="evidence" value="ECO:0007669"/>
    <property type="project" value="InterPro"/>
</dbReference>
<evidence type="ECO:0000256" key="1">
    <source>
        <dbReference type="ARBA" id="ARBA00001957"/>
    </source>
</evidence>
<gene>
    <name evidence="16" type="ORF">GCM10010218_37590</name>
</gene>
<dbReference type="SMART" id="SM00827">
    <property type="entry name" value="PKS_AT"/>
    <property type="match status" value="4"/>
</dbReference>
<feature type="domain" description="Ketosynthase family 3 (KS3)" evidence="14">
    <location>
        <begin position="4846"/>
        <end position="5261"/>
    </location>
</feature>
<dbReference type="Gene3D" id="3.10.129.110">
    <property type="entry name" value="Polyketide synthase dehydratase"/>
    <property type="match status" value="2"/>
</dbReference>
<dbReference type="InterPro" id="IPR042104">
    <property type="entry name" value="PKS_dehydratase_sf"/>
</dbReference>
<dbReference type="InterPro" id="IPR050091">
    <property type="entry name" value="PKS_NRPS_Biosynth_Enz"/>
</dbReference>
<dbReference type="Gene3D" id="6.10.140.1830">
    <property type="match status" value="1"/>
</dbReference>
<dbReference type="EMBL" id="BNBD01000007">
    <property type="protein sequence ID" value="GHF52599.1"/>
    <property type="molecule type" value="Genomic_DNA"/>
</dbReference>
<dbReference type="InterPro" id="IPR055123">
    <property type="entry name" value="SpnB-like_Rossmann"/>
</dbReference>
<dbReference type="InterPro" id="IPR001227">
    <property type="entry name" value="Ac_transferase_dom_sf"/>
</dbReference>
<keyword evidence="4" id="KW-0597">Phosphoprotein</keyword>
<dbReference type="FunFam" id="3.40.366.10:FF:000002">
    <property type="entry name" value="Probable polyketide synthase 2"/>
    <property type="match status" value="4"/>
</dbReference>
<dbReference type="GO" id="GO:0004312">
    <property type="term" value="F:fatty acid synthase activity"/>
    <property type="evidence" value="ECO:0007669"/>
    <property type="project" value="TreeGrafter"/>
</dbReference>
<evidence type="ECO:0000256" key="9">
    <source>
        <dbReference type="ARBA" id="ARBA00023315"/>
    </source>
</evidence>
<dbReference type="CDD" id="cd08956">
    <property type="entry name" value="KR_3_FAS_SDR_x"/>
    <property type="match status" value="2"/>
</dbReference>
<dbReference type="InterPro" id="IPR016039">
    <property type="entry name" value="Thiolase-like"/>
</dbReference>
<feature type="region of interest" description="Disordered" evidence="12">
    <location>
        <begin position="4708"/>
        <end position="4728"/>
    </location>
</feature>
<dbReference type="FunFam" id="3.40.47.10:FF:000019">
    <property type="entry name" value="Polyketide synthase type I"/>
    <property type="match status" value="4"/>
</dbReference>
<dbReference type="Proteomes" id="UP000638313">
    <property type="component" value="Unassembled WGS sequence"/>
</dbReference>
<dbReference type="Gene3D" id="3.30.70.3290">
    <property type="match status" value="4"/>
</dbReference>
<keyword evidence="11" id="KW-0175">Coiled coil</keyword>
<dbReference type="PROSITE" id="PS52004">
    <property type="entry name" value="KS3_2"/>
    <property type="match status" value="4"/>
</dbReference>
<dbReference type="InterPro" id="IPR009081">
    <property type="entry name" value="PP-bd_ACP"/>
</dbReference>
<dbReference type="Pfam" id="PF00109">
    <property type="entry name" value="ketoacyl-synt"/>
    <property type="match status" value="4"/>
</dbReference>
<feature type="domain" description="Ketosynthase family 3 (KS3)" evidence="14">
    <location>
        <begin position="34"/>
        <end position="460"/>
    </location>
</feature>
<dbReference type="Gene3D" id="3.40.50.720">
    <property type="entry name" value="NAD(P)-binding Rossmann-like Domain"/>
    <property type="match status" value="4"/>
</dbReference>
<evidence type="ECO:0000256" key="8">
    <source>
        <dbReference type="ARBA" id="ARBA00023268"/>
    </source>
</evidence>
<feature type="region of interest" description="C-terminal hotdog fold" evidence="10">
    <location>
        <begin position="5880"/>
        <end position="6022"/>
    </location>
</feature>
<dbReference type="InterPro" id="IPR016036">
    <property type="entry name" value="Malonyl_transacylase_ACP-bd"/>
</dbReference>
<keyword evidence="5" id="KW-0808">Transferase</keyword>
<dbReference type="SUPFAM" id="SSF53901">
    <property type="entry name" value="Thiolase-like"/>
    <property type="match status" value="4"/>
</dbReference>
<keyword evidence="8" id="KW-0511">Multifunctional enzyme</keyword>
<dbReference type="InterPro" id="IPR032821">
    <property type="entry name" value="PKS_assoc"/>
</dbReference>
<feature type="domain" description="Ketosynthase family 3 (KS3)" evidence="14">
    <location>
        <begin position="1839"/>
        <end position="2266"/>
    </location>
</feature>
<dbReference type="InterPro" id="IPR041618">
    <property type="entry name" value="PKS_DE"/>
</dbReference>
<dbReference type="Pfam" id="PF00698">
    <property type="entry name" value="Acyl_transf_1"/>
    <property type="match status" value="4"/>
</dbReference>
<feature type="domain" description="Carrier" evidence="13">
    <location>
        <begin position="1739"/>
        <end position="1814"/>
    </location>
</feature>
<keyword evidence="17" id="KW-1185">Reference proteome</keyword>
<reference evidence="16" key="1">
    <citation type="journal article" date="2014" name="Int. J. Syst. Evol. Microbiol.">
        <title>Complete genome sequence of Corynebacterium casei LMG S-19264T (=DSM 44701T), isolated from a smear-ripened cheese.</title>
        <authorList>
            <consortium name="US DOE Joint Genome Institute (JGI-PGF)"/>
            <person name="Walter F."/>
            <person name="Albersmeier A."/>
            <person name="Kalinowski J."/>
            <person name="Ruckert C."/>
        </authorList>
    </citation>
    <scope>NUCLEOTIDE SEQUENCE</scope>
    <source>
        <strain evidence="16">JCM 4059</strain>
    </source>
</reference>
<dbReference type="InterPro" id="IPR054514">
    <property type="entry name" value="RhiE-like_linker"/>
</dbReference>
<evidence type="ECO:0000256" key="10">
    <source>
        <dbReference type="PROSITE-ProRule" id="PRU01363"/>
    </source>
</evidence>
<dbReference type="PROSITE" id="PS00012">
    <property type="entry name" value="PHOSPHOPANTETHEINE"/>
    <property type="match status" value="4"/>
</dbReference>
<keyword evidence="7" id="KW-0045">Antibiotic biosynthesis</keyword>
<dbReference type="InterPro" id="IPR036736">
    <property type="entry name" value="ACP-like_sf"/>
</dbReference>
<reference evidence="16" key="2">
    <citation type="submission" date="2020-09" db="EMBL/GenBank/DDBJ databases">
        <authorList>
            <person name="Sun Q."/>
            <person name="Ohkuma M."/>
        </authorList>
    </citation>
    <scope>NUCLEOTIDE SEQUENCE</scope>
    <source>
        <strain evidence="16">JCM 4059</strain>
    </source>
</reference>
<dbReference type="GO" id="GO:0004315">
    <property type="term" value="F:3-oxoacyl-[acyl-carrier-protein] synthase activity"/>
    <property type="evidence" value="ECO:0007669"/>
    <property type="project" value="InterPro"/>
</dbReference>
<feature type="domain" description="PKS/mFAS DH" evidence="15">
    <location>
        <begin position="5736"/>
        <end position="6022"/>
    </location>
</feature>
<dbReference type="SMART" id="SM00825">
    <property type="entry name" value="PKS_KS"/>
    <property type="match status" value="4"/>
</dbReference>
<feature type="region of interest" description="Disordered" evidence="12">
    <location>
        <begin position="5826"/>
        <end position="5851"/>
    </location>
</feature>
<evidence type="ECO:0000256" key="5">
    <source>
        <dbReference type="ARBA" id="ARBA00022679"/>
    </source>
</evidence>
<dbReference type="InterPro" id="IPR020807">
    <property type="entry name" value="PKS_DH"/>
</dbReference>
<dbReference type="Gene3D" id="3.40.366.10">
    <property type="entry name" value="Malonyl-Coenzyme A Acyl Carrier Protein, domain 2"/>
    <property type="match status" value="4"/>
</dbReference>
<dbReference type="Pfam" id="PF02801">
    <property type="entry name" value="Ketoacyl-synt_C"/>
    <property type="match status" value="4"/>
</dbReference>
<dbReference type="Pfam" id="PF22336">
    <property type="entry name" value="RhiE-like_linker"/>
    <property type="match status" value="1"/>
</dbReference>
<dbReference type="InterPro" id="IPR015083">
    <property type="entry name" value="NorB/c/GfsB-D-like_docking"/>
</dbReference>
<dbReference type="InterPro" id="IPR049900">
    <property type="entry name" value="PKS_mFAS_DH"/>
</dbReference>
<feature type="coiled-coil region" evidence="11">
    <location>
        <begin position="5"/>
        <end position="32"/>
    </location>
</feature>
<dbReference type="InterPro" id="IPR006162">
    <property type="entry name" value="Ppantetheine_attach_site"/>
</dbReference>
<feature type="compositionally biased region" description="Low complexity" evidence="12">
    <location>
        <begin position="4713"/>
        <end position="4728"/>
    </location>
</feature>
<proteinExistence type="predicted"/>
<dbReference type="CDD" id="cd00833">
    <property type="entry name" value="PKS"/>
    <property type="match status" value="4"/>
</dbReference>
<organism evidence="16 17">
    <name type="scientific">Streptomyces mashuensis</name>
    <dbReference type="NCBI Taxonomy" id="33904"/>
    <lineage>
        <taxon>Bacteria</taxon>
        <taxon>Bacillati</taxon>
        <taxon>Actinomycetota</taxon>
        <taxon>Actinomycetes</taxon>
        <taxon>Kitasatosporales</taxon>
        <taxon>Streptomycetaceae</taxon>
        <taxon>Streptomyces</taxon>
    </lineage>
</organism>
<dbReference type="SUPFAM" id="SSF51735">
    <property type="entry name" value="NAD(P)-binding Rossmann-fold domains"/>
    <property type="match status" value="8"/>
</dbReference>
<name>A0A919B4V6_9ACTN</name>
<dbReference type="Pfam" id="PF08990">
    <property type="entry name" value="Docking"/>
    <property type="match status" value="1"/>
</dbReference>
<dbReference type="InterPro" id="IPR016035">
    <property type="entry name" value="Acyl_Trfase/lysoPLipase"/>
</dbReference>
<dbReference type="GO" id="GO:0006633">
    <property type="term" value="P:fatty acid biosynthetic process"/>
    <property type="evidence" value="ECO:0007669"/>
    <property type="project" value="InterPro"/>
</dbReference>
<dbReference type="InterPro" id="IPR014043">
    <property type="entry name" value="Acyl_transferase_dom"/>
</dbReference>
<evidence type="ECO:0000313" key="16">
    <source>
        <dbReference type="EMBL" id="GHF52599.1"/>
    </source>
</evidence>
<comment type="caution">
    <text evidence="16">The sequence shown here is derived from an EMBL/GenBank/DDBJ whole genome shotgun (WGS) entry which is preliminary data.</text>
</comment>
<evidence type="ECO:0000256" key="2">
    <source>
        <dbReference type="ARBA" id="ARBA00004792"/>
    </source>
</evidence>
<dbReference type="InterPro" id="IPR013968">
    <property type="entry name" value="PKS_KR"/>
</dbReference>
<dbReference type="Pfam" id="PF00550">
    <property type="entry name" value="PP-binding"/>
    <property type="match status" value="4"/>
</dbReference>
<feature type="region of interest" description="N-terminal hotdog fold" evidence="10">
    <location>
        <begin position="5736"/>
        <end position="5867"/>
    </location>
</feature>
<feature type="domain" description="Carrier" evidence="13">
    <location>
        <begin position="4748"/>
        <end position="4823"/>
    </location>
</feature>
<evidence type="ECO:0000256" key="3">
    <source>
        <dbReference type="ARBA" id="ARBA00022450"/>
    </source>
</evidence>
<dbReference type="Pfam" id="PF14765">
    <property type="entry name" value="PS-DH"/>
    <property type="match status" value="2"/>
</dbReference>
<dbReference type="SMART" id="SM00826">
    <property type="entry name" value="PKS_DH"/>
    <property type="match status" value="2"/>
</dbReference>
<dbReference type="NCBIfam" id="NF045894">
    <property type="entry name" value="PKS_plus_SDR"/>
    <property type="match status" value="1"/>
</dbReference>
<dbReference type="Pfam" id="PF22953">
    <property type="entry name" value="SpnB_Rossmann"/>
    <property type="match status" value="2"/>
</dbReference>
<dbReference type="PROSITE" id="PS50075">
    <property type="entry name" value="CARRIER"/>
    <property type="match status" value="4"/>
</dbReference>
<dbReference type="PROSITE" id="PS52019">
    <property type="entry name" value="PKS_MFAS_DH"/>
    <property type="match status" value="2"/>
</dbReference>
<feature type="domain" description="Ketosynthase family 3 (KS3)" evidence="14">
    <location>
        <begin position="3367"/>
        <end position="3794"/>
    </location>
</feature>
<dbReference type="InterPro" id="IPR057326">
    <property type="entry name" value="KR_dom"/>
</dbReference>
<comment type="cofactor">
    <cofactor evidence="1">
        <name>pantetheine 4'-phosphate</name>
        <dbReference type="ChEBI" id="CHEBI:47942"/>
    </cofactor>
</comment>
<feature type="active site" description="Proton donor; for dehydratase activity" evidence="10">
    <location>
        <position position="1140"/>
    </location>
</feature>
<feature type="domain" description="Carrier" evidence="13">
    <location>
        <begin position="3267"/>
        <end position="3342"/>
    </location>
</feature>
<dbReference type="InterPro" id="IPR014030">
    <property type="entry name" value="Ketoacyl_synth_N"/>
</dbReference>
<accession>A0A919B4V6</accession>
<feature type="region of interest" description="N-terminal hotdog fold" evidence="10">
    <location>
        <begin position="936"/>
        <end position="1061"/>
    </location>
</feature>
<sequence>MTTPNEKIVEALRASLKEAERLRRQNQQLTEASREPVAIIGMSCRFPGGVRSPEDLWRLVAGGGDAISGFPADRGWDVEALYDPDPEHQGTTYAREGGFLHDAAEFDPAFFGISPREALAMDPQQRLLLETSWEAFERAGIDPAAVRGSRAGVFVGASSQAYGAGQYDLPEGVEGHLLTGTAASVVSGRLAYVFGLEGPAATVDTACSSSSVALHLAVQALRQGECSLALAAGVTVLATPDVFVEFSRQRGLSPDGRCRSFSADADGTGWSEGVGVLLVERLSDARRNGHPVLAVVRGSAVNQDGASNGLTAPNGPSQQRVIRQALENARLTPGQVDAVEAHGTGTRLGDPIEAQALIATYGEQRPAERPLWLGSLKSNLGHTQNAAGVAGIIKMVMAIRHGVLPQTLHAERPTPDVDWSDGTVALLTEARPWPATGEPRRAAVSAFGVSGTNAHTIIEEAPAADEALAESPTPAGESPAGRPAVLPWLVSGRTEQALRAQAGQLHAWLEETRPAPADAARTLAVGRSAFDHRAAVVAPDRDTLLTALRALADGGTAPGLVEGAPAGGKVAFLFTGQGSQRLGMGRELYETFPAFAEALDAVCAELDRHLDRPLKDVLFGTGASSAGLLDRTDYTQPALFAVEVALHRLVTGWGLLPDVVAGHSIGELAAAHAAGVLSLEDACTLVAARGRLMRELATAGGAMIAVQATEEEITPHLDEHIGLAAVNGPSSVVVAGDADAAARVAALFEEQGRKTKRLTVSHAFHSPHMDGMLDAFRRVAEGLTFHSPAVPLVSNLTGTVVADHEVRDPEFWVRHVREAVRFLDGTRALEAHGVTTYVELGPDAVLSAMAQDCLTGDGAAFLPALRAGRAEPDTLTTALARAHTRGLHVDWATWFAPTGGRHTDLPTYAFQRERYWLAPGTRPADVTSAGLETADHPLLGAAVPLADTDGFLLTGRIGLDTHPWLADHAVMGTALLPGTAFVELAVRAGDQTGCDRLDELTLHAPLALPDRGGIRLQITVGGADDDGFRPFTLSSRAEDAPPEEPWTRHATGTLAPTAAPAGFQHTVWPPADAEPVTTGTLYDDLATTGLHYGPVFQGLRAAWRRGNEVFAEVRLPEDGGTPSSSHPAASSFGLHPALLDSALHALGLGVLDDHAGGRLPFAWNGVTLHASGASDLRVHLRPAGPAGGSGALRLDIADATGAPVATVDSLVLRPVSAEQVNAARTTYHESVFRLDWTELPATTERPEAVTPADVAVIGGESGGVGLSDVPAYEDLAVLTAALDAGASVPGQVVVPWAPGAGTPLTPEAVRAATGRALALARTWLADDRFAGSRLVLVTRGGVATGQHPDTEAPVDPAVAAVWGLIRTAESENPDRFGLIDLDDAPASGAALPTALAALTPGEPQIAVRAGVPHTPRLARLAATAGTTGTAGTAGTAGTDAPTDAYDPQGTVLVTGASGLLGGLVARHLAAEHGVRHLLLLSRRGADTPGADELTQDLRAHGAEVTWAACDVADRDALAAVLAAVPVAHPLTAVVHTAGALDDGVLTTQTPERLDHVLRPKADGALHLHELTRDLAPGLAAFVLFSSFSGVLGGPGQANYAAANAFLDALAAHRRAQGLPATALAWGLWGESGGMAGTLDETDLRRMRRSGLPPLTAAQGLELFDLVRQSDEPALVLTRLDTAALRTHATTGALHPLLRGLVRAPRRHAAGTATGGGTGTDSRTALVQRLAGLSAQEQDRALLDLVRAQVAAVLGYAGPAAVEAGRAFKELGFDSLTAVELRNALGDATGLRLPATLVFDYPTSTALADHLRSELLGDADVLLAAADNPARPAAAGALADDPIAIVAMSCRFPGGIRSPEDLWQLVAEGGDGISGFPADRGWDLATLLSDDPDQEGTSYVGEGGFLHDVADFDAAFFGISPREALAMDPQQRLLLETSWEAFERAGIDPARLRGSRTGVFVGSNEQDYLTLWLNDADGLEGHLGTGNAASVASGRVSYTFGLEGPAITVDTACSSSLVTLHLAAQALRNGECDLALAGGVTVMSTPGAFTEFSRQRGLAADARIKAFAAGADGTIWSEGVAMLVVERLSDARKHGHPVLAVVRGTAVNQDGASNGLTAPNGPSQQRVIRAALASAGLSAADVDAVEAHGTGTSLGDPIEAQALLATYGRERAAEDRPLWLGSVKSNIGHTQAVAGAAGVIKMVMAMQHGVLPRTLHVDEPTPHVDWAAGAVELLTEARAWPETGRPRRAGISSFGYSGTNAHAILEQAPELAPEEEPAGGVADSAVPHPLLVPLSARTADALRAQAEQLRSHLERQTDQSLTDVAYSLATSRTAMNTRAVVLGSDRDEVLRSLAALADGTATGGGVVTGSAAGGGRVAFLFTGQGSQRLGMGRELYDAYPVFADALDAVCAELDGLLRVPLKDVLFGDDAGVLERTEFAQPALFAVEVALFRLVEAWGVTPDFLSGHSIGEIAAAHVAGVFSLADACALVAARGRLMQELPAGGAMVAVQATEEEVTPYLTDRVGIAAINGPSSVVISGDEAVALEIAERFAAEGRKTRRLSVSHAFHSPLMDGMLGAFREVVAGISYSEPRVPVVSNLTGALVSGEEMSSPEFWVRHVREAVRFHDGVRVLEAEGVTTFVELGPDGVLSAMAQETVADAAFVPVLRRDRAEAETLALALAQAHVRGVTTDWAAYFAGTGARRVDLPTYAFQRDRYWPDALMAAARQSMGAGTVPGDSVDARFWEAVEREDLESLAAELDLVEDDWLAQALPALSAWRRRQNEQSTVDAWRYHSVWRPLSSSRAAARLQGVWCVVTAEGDVSSNDIVEGLTARCAEVRTITVPAGELTDRAALADLLAEGSYAGVVSLLPDAVSTAVLVQALGDAGVGAPLWCVTSGAVSTAASDVLRSPVQAAVWGLGRVVALEYPERWGGLVDLPEGVDARVLDRLAGVLAGGSGEDQVAVRASGVFARRLVRAARIAGDEWSAGGSVLVTGGTGALGAEVARWLVARGAEHVVLTSRRGLEAPGAVELEAELSASGAWVTVAACDVTDRDALAALLESLPAEYPLTAVFHAAGVLDDGVLEGLTPERFERVLHAKASAAVNLHELTQDLDLSAFVLFSSIAGTLGSAGQANYAAANAFLDALAEQRRAAGLPATSIAWGPWAEGGMAADGALAERMRAGGIPPMAADTAIAALQRVLDGDETVVTVADIDWERFAPGFTAARPSSLLAELVDTDAGAAASGPVGGGAPGGLAQELAGLSESERERALLELVRGHVAEVLGHSGAAAVEAGNAFKELGFDSLTAVELRNRLNTVTGLRLPATLVFDYPTPAALAAHLRSELLGDEAAATTVAETRPAGPAGGALADDPIAIVAMSCRFPGGVRTPEELWQLLVTGGDAMSPLPTDRGWDVETLYNPDPDVPGSVYARAGGFLYDAPDFDADFFGISPREALAMDPQQRLLLETSWEAFERAGIDPAALRGSQAGVFVGTNGQDYLSLLLKDPEGLEGHMGTGNAASVVSGRLAYTFGLEGPAVTVDTACSASLVALHWAVQALRNGECDLALAGGVTVMSTPGAFIEFSRQRGLAADGRVKAFSESADGTGWGEGVGMLLVERLSDARKNGHPVLAVVRGSAVNQDGASNGLTAPNGPSQQRVIRAALASAGLSTADVDAVEAHGTGTTLGDPIEAQALLATYGQGRDEDRPLWLGSVKSNIGHTQAAAGVAGVIKMVLAMQHGVLPQTLHVDEPSRKIEWAEGAVELLTEAREWPETGDRPRRAGVSSFGFSGTNAHTIIEQAPPQAEQAGEQRDVSSPQVLPLVLSAKDEQGLVAQADRFRAHLDAESGLELLDVGYSLATGRSSFEHRAAIVATDRDDALRGLRELVQGTATGGGVVTGSAAGGGRVAFLFTGQGSQRLGMGRELYDAYPVFADALDAVCAELDGHLRLPLYEVMFGDDAELLERTEFAQPALFAVEVALFRLMEAWGIKPDFLAGHSIGEIAAAHVAGVFSLADACALVAARGRLMQELPAGGAMVAVQATEEEVTPYLTDLVGIAAINGPSSVVVSGDEAAVLEIGARFEADGRKTRRLSVSHAFHSPLMDGMLAAFGEAAAGISYSEPRVPLVSNLTGGLVAGDEMASPDFWVRHVREAVRFRDGVQALLAEGVTTFVELGPDGVLSGMAQQFVDAEGMAFVAALRKDRPEAETLTAALAQAHTRGIAVDWTAYYAGTGARRVDLPTYAFQRRRFWPEVAEESTFSLEPADAWRYRVAWRPVTGHSAQTRLSGTWLVAVPAEGTGADVVDGLTARGAEVRQLVTGAAGELDRGQLAASLPEGPYTGVVSLLPDAVSTAVLVQALGDAGISAPLWCVTSGAVATDPADHVRDLAQAGVWGLGRVAALEHPERWGGLVDLPEGVDARVLDRLAGVLAGESGEDQVAVRSSGVFARRLVRATGGNGEWSAGGSVLVTGGTGALGAEVARWLVARGAEHVVLTSRRGLEAPGAVELEAELKATGAKVTIAACDVTDRGALAALLDSLPAEYPLTAVFHAAGVLDDGVLDGLTPERFERVLRAKATAAVYLDELTRDLDLSAFVLFSSIAGTLGSAGQANYAAANAFLDALAEQRRAAGLPATSIAWGPWAEGGMAADAALAERMRSGGVPPMASGTAITALQRVLAADEAVVTVADVDWERFAPGFTSIRPSTLFDELPEARRALGKGSGSRVPSGAGAGAGATEASGNALAQRLSGLSEAERTRTLLDLVRSSVAAVLGHTGADAVGAKRAFKELGFDSLTAVELRNRLGAATGLRLPATLTFDYPTPAALADHLRSELLGDEAAALAESRAAGPVAGALADDPIAIVAMSCRFPGDVRTPEDLWRLLVTGGDAISGFPTDRGWDLDTSYANEGGFVYDAAEFDPAFFGISPREALAMDPQQRLLLETTWEAMERAGINPHALRGSQAGVFVGTNGQDYLPLVLNSADGGDGFMSTGNAASVVSGRLAYTFGLEGPAVTVDTACSSSLVALHLAVQALRNGECDVALAGGVTVMSTPGAFAEFSRQRGLAADGRVKAFAEAADGTGWGEGVGMLLVERLSDARRHGHPVLAVVRGSAVNQDGASNGLTAPNGPSQQRVIRQALASAGLQPTDIDAVEAHGTGTKLGDPIEAQALIATYGKDRDEDQPLYLGSIKSNIGHTQAAAGVAGIIKMVLAMQHGVLPQTLHVDEPTSHVDWSAGAVSLLTEAREWPETGRPRRVGVSSFGVSGTNAHTIIEQAPEEPVADATDAGTPGTETRWTPWLVSGRTEAALRAQADRLRAHLAQQEQGDGAPSPVNVAYSLATGRAALEHRAVVVADGAEEALHGLEALVRGESPAAVTQGTAVSEGKVAFLFTGQGSQRLGMGRELYAAYPVFAEALDAVCAELDMHLRRPLKDVLFGDDATALDRTEFAQPALFALEVALFRLLETWGISPDLLSGHSIGEIAAAHVAGVFSLADAAALVAARGRLMQELPEGGAMVAVQAAEDEIEIDIELADGVGIAAVNGPDSVVIAGDENAVLAMAERFAARGHKTRRLTVSHAFHSFHMDGMLEAFGEVAAGITYHAPRIPLVSNLTGTLVSEEMTSPEFWVRHVREAVRFRDGVEALAAEGATTFVELGPDGVLSGMAQQFVEAEDVLFVAALRKDRPEAQALTTALAQVHVRGLAVDWSAYFAGTGARRVDLPTYAFQRQRYWVDTFAQPEDVSAAGLGSAGHPLLGAAVELPESDGLLFTGRLSLQSHPWLADHVVSGVVAVPPAAFLELAVHAGDQAGCGAVEELALAAPLALPERGGVQIRVSVGEADASGRRTLSVHSRPEDPAADDTVGTGRPWTRNATGVLAATRPAPAAQGDTAWPPAGAVPAPYEPGDVHEQLAAAGLAHGPAFQGLHRLWTAEDGDRLYAEVRLADHQQAEAARYALHPALLTAALHGAQRSAAPGSLPLAWEGVDLYAAHATTLRVVVGRTVTAAGEPAVSLTATDGTGAPVASAASVVLRPYADEDLAAARAAQHRDDDSLYRIDWTHLAVTAPAAAPTDTSAYVLIGDAADDGHGDDGIGAGLRAAGVDAETYPDLASLHAAVAAGRPMPATVLVPVPAAGTDGEETSALVPAVHDALGRALDTVQTWLTTERFGDARLVFVTRGAVATTAAPSPVDDLVTAPLWGLVRSAQSENPGRFVLLDTDGTEDSARALTAVLATDEPEAALRAGRAYVPRLAPTGAVPDAAAGRLADPDGTVLITGAAGGLGRLLARHVVAEHGVRHLLLLSRSGATADGMATLHDELTGLGAEVTIAACDVADRDALQRQLAAVPAAHPLTAVIHAAGVLDDGVVDKLTPERLARVLRPKVDAAVHLHELTQGLDLASFVLFSAAAGTLGAAGQANYAAANVFLDALARHRRAQGRTALSLVWGMWAEERGMAGRLTDGDRARAGLGGMVPLTADEGLALFDAAVRGRAATAGPAGQVAETVLVPMHLDLATLRTAAAGGGILPVFRGLVRTPVRPTAGQTPAEGVAAAGAAGTGPETLAERLSRLPAAERERAALDLVRGQVAQVLGYASHDQVVPGQAFRELGFDSLTAVELRNRLNATTGLRLPATLIYDYPTPAALTRQVLAEIAPEDTAEDTKAAVLEELDRLENSLSSLSPDDLAALVPDEAAHARVAVRLQALLAAWNETRRGPEEGATAEVLEEASDDELFDFIDKRFGKG</sequence>
<feature type="domain" description="PKS/mFAS DH" evidence="15">
    <location>
        <begin position="936"/>
        <end position="1221"/>
    </location>
</feature>
<evidence type="ECO:0000256" key="6">
    <source>
        <dbReference type="ARBA" id="ARBA00022737"/>
    </source>
</evidence>
<dbReference type="InterPro" id="IPR018201">
    <property type="entry name" value="Ketoacyl_synth_AS"/>
</dbReference>
<dbReference type="InterPro" id="IPR049551">
    <property type="entry name" value="PKS_DH_C"/>
</dbReference>
<dbReference type="SMART" id="SM01294">
    <property type="entry name" value="PKS_PP_betabranch"/>
    <property type="match status" value="4"/>
</dbReference>
<comment type="pathway">
    <text evidence="2">Antibiotic biosynthesis.</text>
</comment>
<dbReference type="SUPFAM" id="SSF55048">
    <property type="entry name" value="Probable ACP-binding domain of malonyl-CoA ACP transacylase"/>
    <property type="match status" value="4"/>
</dbReference>
<keyword evidence="9" id="KW-0012">Acyltransferase</keyword>
<dbReference type="Gene3D" id="3.40.47.10">
    <property type="match status" value="4"/>
</dbReference>
<evidence type="ECO:0000256" key="11">
    <source>
        <dbReference type="SAM" id="Coils"/>
    </source>
</evidence>
<dbReference type="Pfam" id="PF21089">
    <property type="entry name" value="PKS_DH_N"/>
    <property type="match status" value="2"/>
</dbReference>
<feature type="region of interest" description="C-terminal hotdog fold" evidence="10">
    <location>
        <begin position="1073"/>
        <end position="1221"/>
    </location>
</feature>
<dbReference type="InterPro" id="IPR020841">
    <property type="entry name" value="PKS_Beta-ketoAc_synthase_dom"/>
</dbReference>
<evidence type="ECO:0000256" key="7">
    <source>
        <dbReference type="ARBA" id="ARBA00023194"/>
    </source>
</evidence>
<dbReference type="PANTHER" id="PTHR43775">
    <property type="entry name" value="FATTY ACID SYNTHASE"/>
    <property type="match status" value="1"/>
</dbReference>
<keyword evidence="3" id="KW-0596">Phosphopantetheine</keyword>
<dbReference type="InterPro" id="IPR036291">
    <property type="entry name" value="NAD(P)-bd_dom_sf"/>
</dbReference>
<feature type="domain" description="Carrier" evidence="13">
    <location>
        <begin position="6555"/>
        <end position="6630"/>
    </location>
</feature>
<keyword evidence="6" id="KW-0677">Repeat</keyword>
<evidence type="ECO:0000259" key="13">
    <source>
        <dbReference type="PROSITE" id="PS50075"/>
    </source>
</evidence>
<dbReference type="GO" id="GO:0033068">
    <property type="term" value="P:macrolide biosynthetic process"/>
    <property type="evidence" value="ECO:0007669"/>
    <property type="project" value="UniProtKB-ARBA"/>
</dbReference>
<dbReference type="CDD" id="cd08952">
    <property type="entry name" value="KR_1_SDR_x"/>
    <property type="match status" value="2"/>
</dbReference>
<evidence type="ECO:0000259" key="15">
    <source>
        <dbReference type="PROSITE" id="PS52019"/>
    </source>
</evidence>
<dbReference type="PROSITE" id="PS00606">
    <property type="entry name" value="KS3_1"/>
    <property type="match status" value="4"/>
</dbReference>
<dbReference type="Pfam" id="PF16197">
    <property type="entry name" value="KAsynt_C_assoc"/>
    <property type="match status" value="3"/>
</dbReference>
<dbReference type="SUPFAM" id="SSF52151">
    <property type="entry name" value="FabD/lysophospholipase-like"/>
    <property type="match status" value="4"/>
</dbReference>
<dbReference type="SMART" id="SM00823">
    <property type="entry name" value="PKS_PP"/>
    <property type="match status" value="4"/>
</dbReference>
<dbReference type="InterPro" id="IPR020806">
    <property type="entry name" value="PKS_PP-bd"/>
</dbReference>